<keyword evidence="5" id="KW-1185">Reference proteome</keyword>
<evidence type="ECO:0000259" key="3">
    <source>
        <dbReference type="Pfam" id="PF17921"/>
    </source>
</evidence>
<dbReference type="InterPro" id="IPR043502">
    <property type="entry name" value="DNA/RNA_pol_sf"/>
</dbReference>
<organism evidence="4 5">
    <name type="scientific">Gossypium australe</name>
    <dbReference type="NCBI Taxonomy" id="47621"/>
    <lineage>
        <taxon>Eukaryota</taxon>
        <taxon>Viridiplantae</taxon>
        <taxon>Streptophyta</taxon>
        <taxon>Embryophyta</taxon>
        <taxon>Tracheophyta</taxon>
        <taxon>Spermatophyta</taxon>
        <taxon>Magnoliopsida</taxon>
        <taxon>eudicotyledons</taxon>
        <taxon>Gunneridae</taxon>
        <taxon>Pentapetalae</taxon>
        <taxon>rosids</taxon>
        <taxon>malvids</taxon>
        <taxon>Malvales</taxon>
        <taxon>Malvaceae</taxon>
        <taxon>Malvoideae</taxon>
        <taxon>Gossypium</taxon>
    </lineage>
</organism>
<dbReference type="Proteomes" id="UP000325315">
    <property type="component" value="Unassembled WGS sequence"/>
</dbReference>
<feature type="domain" description="Integrase zinc-binding" evidence="3">
    <location>
        <begin position="164"/>
        <end position="220"/>
    </location>
</feature>
<name>A0A5B6WG83_9ROSI</name>
<dbReference type="Gene3D" id="1.10.340.70">
    <property type="match status" value="1"/>
</dbReference>
<gene>
    <name evidence="4" type="ORF">EPI10_020869</name>
</gene>
<evidence type="ECO:0000256" key="1">
    <source>
        <dbReference type="ARBA" id="ARBA00023268"/>
    </source>
</evidence>
<dbReference type="Pfam" id="PF17919">
    <property type="entry name" value="RT_RNaseH_2"/>
    <property type="match status" value="1"/>
</dbReference>
<comment type="caution">
    <text evidence="4">The sequence shown here is derived from an EMBL/GenBank/DDBJ whole genome shotgun (WGS) entry which is preliminary data.</text>
</comment>
<evidence type="ECO:0000313" key="5">
    <source>
        <dbReference type="Proteomes" id="UP000325315"/>
    </source>
</evidence>
<protein>
    <submittedName>
        <fullName evidence="4">Integrase</fullName>
    </submittedName>
</protein>
<dbReference type="Pfam" id="PF17921">
    <property type="entry name" value="Integrase_H2C2"/>
    <property type="match status" value="1"/>
</dbReference>
<dbReference type="AlphaFoldDB" id="A0A5B6WG83"/>
<sequence>MLTKAPVLIQPESGKEFIVYRDASLCGLGCVLMQNGKLIAYTFRQLKPHERNYSMHDLELVAVVFALKIWRHYLWLELLKDYDLVIDYHPEKANIVADALSRKSLFTLRAMNPIYLSKIQELQKDDSNLLSRLEVVKNGQKTDFSINIDDFLYLRNRLCVQNNSGLKRELLNEAYNSVYSIHPWSTKMYNDMKQSYLWPSMKREIAEFVSRCLVCQQVKAKHQVPLGLLQPVMIPEWKWERVTMDFVLGLSLTLKRKDSIWVVVDRLTKSAHFQPFGLIIHLRN</sequence>
<reference evidence="5" key="1">
    <citation type="journal article" date="2019" name="Plant Biotechnol. J.">
        <title>Genome sequencing of the Australian wild diploid species Gossypium australe highlights disease resistance and delayed gland morphogenesis.</title>
        <authorList>
            <person name="Cai Y."/>
            <person name="Cai X."/>
            <person name="Wang Q."/>
            <person name="Wang P."/>
            <person name="Zhang Y."/>
            <person name="Cai C."/>
            <person name="Xu Y."/>
            <person name="Wang K."/>
            <person name="Zhou Z."/>
            <person name="Wang C."/>
            <person name="Geng S."/>
            <person name="Li B."/>
            <person name="Dong Q."/>
            <person name="Hou Y."/>
            <person name="Wang H."/>
            <person name="Ai P."/>
            <person name="Liu Z."/>
            <person name="Yi F."/>
            <person name="Sun M."/>
            <person name="An G."/>
            <person name="Cheng J."/>
            <person name="Zhang Y."/>
            <person name="Shi Q."/>
            <person name="Xie Y."/>
            <person name="Shi X."/>
            <person name="Chang Y."/>
            <person name="Huang F."/>
            <person name="Chen Y."/>
            <person name="Hong S."/>
            <person name="Mi L."/>
            <person name="Sun Q."/>
            <person name="Zhang L."/>
            <person name="Zhou B."/>
            <person name="Peng R."/>
            <person name="Zhang X."/>
            <person name="Liu F."/>
        </authorList>
    </citation>
    <scope>NUCLEOTIDE SEQUENCE [LARGE SCALE GENOMIC DNA]</scope>
    <source>
        <strain evidence="5">cv. PA1801</strain>
    </source>
</reference>
<dbReference type="SUPFAM" id="SSF56672">
    <property type="entry name" value="DNA/RNA polymerases"/>
    <property type="match status" value="1"/>
</dbReference>
<dbReference type="EMBL" id="SMMG02000003">
    <property type="protein sequence ID" value="KAA3480443.1"/>
    <property type="molecule type" value="Genomic_DNA"/>
</dbReference>
<dbReference type="GO" id="GO:0003824">
    <property type="term" value="F:catalytic activity"/>
    <property type="evidence" value="ECO:0007669"/>
    <property type="project" value="UniProtKB-KW"/>
</dbReference>
<dbReference type="OrthoDB" id="998229at2759"/>
<feature type="domain" description="Reverse transcriptase/retrotransposon-derived protein RNase H-like" evidence="2">
    <location>
        <begin position="2"/>
        <end position="75"/>
    </location>
</feature>
<dbReference type="InterPro" id="IPR041588">
    <property type="entry name" value="Integrase_H2C2"/>
</dbReference>
<dbReference type="PANTHER" id="PTHR37984">
    <property type="entry name" value="PROTEIN CBG26694"/>
    <property type="match status" value="1"/>
</dbReference>
<proteinExistence type="predicted"/>
<accession>A0A5B6WG83</accession>
<dbReference type="PANTHER" id="PTHR37984:SF5">
    <property type="entry name" value="PROTEIN NYNRIN-LIKE"/>
    <property type="match status" value="1"/>
</dbReference>
<dbReference type="InterPro" id="IPR041577">
    <property type="entry name" value="RT_RNaseH_2"/>
</dbReference>
<dbReference type="InterPro" id="IPR050951">
    <property type="entry name" value="Retrovirus_Pol_polyprotein"/>
</dbReference>
<evidence type="ECO:0000259" key="2">
    <source>
        <dbReference type="Pfam" id="PF17919"/>
    </source>
</evidence>
<evidence type="ECO:0000313" key="4">
    <source>
        <dbReference type="EMBL" id="KAA3480443.1"/>
    </source>
</evidence>
<keyword evidence="1" id="KW-0511">Multifunctional enzyme</keyword>
<dbReference type="CDD" id="cd09274">
    <property type="entry name" value="RNase_HI_RT_Ty3"/>
    <property type="match status" value="1"/>
</dbReference>